<keyword evidence="3" id="KW-0813">Transport</keyword>
<dbReference type="RefSeq" id="WP_074201684.1">
    <property type="nucleotide sequence ID" value="NZ_FSRE01000003.1"/>
</dbReference>
<name>A0A1N6GNV2_9GAMM</name>
<comment type="similarity">
    <text evidence="2">Belongs to the outer membrane factor (OMF) (TC 1.B.17) family.</text>
</comment>
<feature type="chain" id="PRO_5013224009" evidence="8">
    <location>
        <begin position="21"/>
        <end position="455"/>
    </location>
</feature>
<keyword evidence="8" id="KW-0732">Signal</keyword>
<dbReference type="EMBL" id="FSRE01000003">
    <property type="protein sequence ID" value="SIO09216.1"/>
    <property type="molecule type" value="Genomic_DNA"/>
</dbReference>
<dbReference type="InterPro" id="IPR051906">
    <property type="entry name" value="TolC-like"/>
</dbReference>
<gene>
    <name evidence="9" type="ORF">SAMN05443662_1429</name>
</gene>
<dbReference type="PANTHER" id="PTHR30026:SF21">
    <property type="entry name" value="SLR1270 PROTEIN"/>
    <property type="match status" value="1"/>
</dbReference>
<keyword evidence="7" id="KW-0998">Cell outer membrane</keyword>
<keyword evidence="6" id="KW-0472">Membrane</keyword>
<keyword evidence="10" id="KW-1185">Reference proteome</keyword>
<dbReference type="OrthoDB" id="13803at2"/>
<dbReference type="STRING" id="364032.SAMN05443662_1429"/>
<reference evidence="9 10" key="1">
    <citation type="submission" date="2016-11" db="EMBL/GenBank/DDBJ databases">
        <authorList>
            <person name="Jaros S."/>
            <person name="Januszkiewicz K."/>
            <person name="Wedrychowicz H."/>
        </authorList>
    </citation>
    <scope>NUCLEOTIDE SEQUENCE [LARGE SCALE GENOMIC DNA]</scope>
    <source>
        <strain evidence="9 10">DSM 17737</strain>
    </source>
</reference>
<dbReference type="Gene3D" id="1.20.1600.10">
    <property type="entry name" value="Outer membrane efflux proteins (OEP)"/>
    <property type="match status" value="1"/>
</dbReference>
<dbReference type="InterPro" id="IPR003423">
    <property type="entry name" value="OMP_efflux"/>
</dbReference>
<comment type="subcellular location">
    <subcellularLocation>
        <location evidence="1">Cell outer membrane</location>
    </subcellularLocation>
</comment>
<proteinExistence type="inferred from homology"/>
<evidence type="ECO:0000256" key="7">
    <source>
        <dbReference type="ARBA" id="ARBA00023237"/>
    </source>
</evidence>
<evidence type="ECO:0000256" key="6">
    <source>
        <dbReference type="ARBA" id="ARBA00023136"/>
    </source>
</evidence>
<evidence type="ECO:0000313" key="9">
    <source>
        <dbReference type="EMBL" id="SIO09216.1"/>
    </source>
</evidence>
<evidence type="ECO:0000256" key="4">
    <source>
        <dbReference type="ARBA" id="ARBA00022452"/>
    </source>
</evidence>
<organism evidence="9 10">
    <name type="scientific">Sulfurivirga caldicuralii</name>
    <dbReference type="NCBI Taxonomy" id="364032"/>
    <lineage>
        <taxon>Bacteria</taxon>
        <taxon>Pseudomonadati</taxon>
        <taxon>Pseudomonadota</taxon>
        <taxon>Gammaproteobacteria</taxon>
        <taxon>Thiotrichales</taxon>
        <taxon>Piscirickettsiaceae</taxon>
        <taxon>Sulfurivirga</taxon>
    </lineage>
</organism>
<dbReference type="AlphaFoldDB" id="A0A1N6GNV2"/>
<accession>A0A1N6GNV2</accession>
<protein>
    <submittedName>
        <fullName evidence="9">Outer membrane protein TolC</fullName>
    </submittedName>
</protein>
<evidence type="ECO:0000256" key="3">
    <source>
        <dbReference type="ARBA" id="ARBA00022448"/>
    </source>
</evidence>
<feature type="signal peptide" evidence="8">
    <location>
        <begin position="1"/>
        <end position="20"/>
    </location>
</feature>
<dbReference type="PANTHER" id="PTHR30026">
    <property type="entry name" value="OUTER MEMBRANE PROTEIN TOLC"/>
    <property type="match status" value="1"/>
</dbReference>
<keyword evidence="4" id="KW-1134">Transmembrane beta strand</keyword>
<evidence type="ECO:0000256" key="1">
    <source>
        <dbReference type="ARBA" id="ARBA00004442"/>
    </source>
</evidence>
<dbReference type="GO" id="GO:0015288">
    <property type="term" value="F:porin activity"/>
    <property type="evidence" value="ECO:0007669"/>
    <property type="project" value="TreeGrafter"/>
</dbReference>
<dbReference type="Proteomes" id="UP000198461">
    <property type="component" value="Unassembled WGS sequence"/>
</dbReference>
<evidence type="ECO:0000256" key="8">
    <source>
        <dbReference type="SAM" id="SignalP"/>
    </source>
</evidence>
<dbReference type="GO" id="GO:0015562">
    <property type="term" value="F:efflux transmembrane transporter activity"/>
    <property type="evidence" value="ECO:0007669"/>
    <property type="project" value="InterPro"/>
</dbReference>
<evidence type="ECO:0000256" key="2">
    <source>
        <dbReference type="ARBA" id="ARBA00007613"/>
    </source>
</evidence>
<dbReference type="Pfam" id="PF02321">
    <property type="entry name" value="OEP"/>
    <property type="match status" value="2"/>
</dbReference>
<dbReference type="SUPFAM" id="SSF56954">
    <property type="entry name" value="Outer membrane efflux proteins (OEP)"/>
    <property type="match status" value="1"/>
</dbReference>
<evidence type="ECO:0000256" key="5">
    <source>
        <dbReference type="ARBA" id="ARBA00022692"/>
    </source>
</evidence>
<evidence type="ECO:0000313" key="10">
    <source>
        <dbReference type="Proteomes" id="UP000198461"/>
    </source>
</evidence>
<keyword evidence="5" id="KW-0812">Transmembrane</keyword>
<dbReference type="GO" id="GO:0009279">
    <property type="term" value="C:cell outer membrane"/>
    <property type="evidence" value="ECO:0007669"/>
    <property type="project" value="UniProtKB-SubCell"/>
</dbReference>
<sequence>MKLRPLVAAVALSLPLWAQAEVLSLKACVQQALQNNPEIAAADGQIQQAAAALKAAKRSRLPQINLELNVINSNDALNVFGMKLQERRATFNDFGANEFTGPSALGVKPKNLNQPGDWTHYNGKLQLLIPIWNGGKISGFQDQAGALMEAAQYGKEAVRQFLAYNVFRAYDAVHTARAYIEVSKKALKAAESYVKTTRNLVEEGVVVKAELLRAEVHRSEAALALETAQNQEQLALAALRTLLALDESHELDVAQRVKLELPSEDVAEMVSMALSDNPKLKAMRKQYEADLAEVKIARADKYPHLNMLAEENAYSDHAGLGEYAYTVAAQAKWKLTDFGVTDAAVSRMRAKASTRMSKLASAENQTRLEVIQAWRKLKIANRRILTTDLNQRQAQEANRLIRKRYEAGISTITELLASQAQLDKARADHVAAIYDANIQKAKLRLLTGTMTPDSF</sequence>
<dbReference type="GO" id="GO:1990281">
    <property type="term" value="C:efflux pump complex"/>
    <property type="evidence" value="ECO:0007669"/>
    <property type="project" value="TreeGrafter"/>
</dbReference>